<feature type="domain" description="PAS" evidence="1">
    <location>
        <begin position="162"/>
        <end position="229"/>
    </location>
</feature>
<dbReference type="Pfam" id="PF02954">
    <property type="entry name" value="HTH_8"/>
    <property type="match status" value="1"/>
</dbReference>
<dbReference type="InterPro" id="IPR009057">
    <property type="entry name" value="Homeodomain-like_sf"/>
</dbReference>
<protein>
    <submittedName>
        <fullName evidence="2">Transcriptional regulator PpsR</fullName>
    </submittedName>
</protein>
<dbReference type="Gene3D" id="1.10.10.60">
    <property type="entry name" value="Homeodomain-like"/>
    <property type="match status" value="1"/>
</dbReference>
<dbReference type="InterPro" id="IPR011785">
    <property type="entry name" value="Tscrpt_reg_PpsR-CrtJ"/>
</dbReference>
<dbReference type="InterPro" id="IPR002197">
    <property type="entry name" value="HTH_Fis"/>
</dbReference>
<accession>A0A504UP14</accession>
<proteinExistence type="predicted"/>
<name>A0A504UP14_9HYPH</name>
<dbReference type="Gene3D" id="3.30.450.20">
    <property type="entry name" value="PAS domain"/>
    <property type="match status" value="3"/>
</dbReference>
<evidence type="ECO:0000313" key="2">
    <source>
        <dbReference type="EMBL" id="TPP06793.1"/>
    </source>
</evidence>
<dbReference type="GO" id="GO:0043565">
    <property type="term" value="F:sequence-specific DNA binding"/>
    <property type="evidence" value="ECO:0007669"/>
    <property type="project" value="InterPro"/>
</dbReference>
<evidence type="ECO:0000259" key="1">
    <source>
        <dbReference type="SMART" id="SM00091"/>
    </source>
</evidence>
<dbReference type="Pfam" id="PF13426">
    <property type="entry name" value="PAS_9"/>
    <property type="match status" value="1"/>
</dbReference>
<reference evidence="2 3" key="1">
    <citation type="submission" date="2019-06" db="EMBL/GenBank/DDBJ databases">
        <title>Rhizobium sp. CL12 isolated from roots of soybean.</title>
        <authorList>
            <person name="Wang C."/>
        </authorList>
    </citation>
    <scope>NUCLEOTIDE SEQUENCE [LARGE SCALE GENOMIC DNA]</scope>
    <source>
        <strain evidence="2 3">CL12</strain>
    </source>
</reference>
<evidence type="ECO:0000313" key="3">
    <source>
        <dbReference type="Proteomes" id="UP000316429"/>
    </source>
</evidence>
<dbReference type="RefSeq" id="WP_140830792.1">
    <property type="nucleotide sequence ID" value="NZ_VFYP01000003.1"/>
</dbReference>
<dbReference type="NCBIfam" id="TIGR02040">
    <property type="entry name" value="PpsR-CrtJ"/>
    <property type="match status" value="1"/>
</dbReference>
<dbReference type="SUPFAM" id="SSF55785">
    <property type="entry name" value="PYP-like sensor domain (PAS domain)"/>
    <property type="match status" value="1"/>
</dbReference>
<dbReference type="Proteomes" id="UP000316429">
    <property type="component" value="Unassembled WGS sequence"/>
</dbReference>
<dbReference type="EMBL" id="VFYP01000003">
    <property type="protein sequence ID" value="TPP06793.1"/>
    <property type="molecule type" value="Genomic_DNA"/>
</dbReference>
<dbReference type="InterPro" id="IPR000014">
    <property type="entry name" value="PAS"/>
</dbReference>
<keyword evidence="3" id="KW-1185">Reference proteome</keyword>
<feature type="domain" description="PAS" evidence="1">
    <location>
        <begin position="284"/>
        <end position="351"/>
    </location>
</feature>
<dbReference type="InterPro" id="IPR035965">
    <property type="entry name" value="PAS-like_dom_sf"/>
</dbReference>
<dbReference type="PRINTS" id="PR01590">
    <property type="entry name" value="HTHFIS"/>
</dbReference>
<dbReference type="SMART" id="SM00091">
    <property type="entry name" value="PAS"/>
    <property type="match status" value="2"/>
</dbReference>
<dbReference type="SUPFAM" id="SSF46689">
    <property type="entry name" value="Homeodomain-like"/>
    <property type="match status" value="1"/>
</dbReference>
<organism evidence="2 3">
    <name type="scientific">Rhizobium glycinendophyticum</name>
    <dbReference type="NCBI Taxonomy" id="2589807"/>
    <lineage>
        <taxon>Bacteria</taxon>
        <taxon>Pseudomonadati</taxon>
        <taxon>Pseudomonadota</taxon>
        <taxon>Alphaproteobacteria</taxon>
        <taxon>Hyphomicrobiales</taxon>
        <taxon>Rhizobiaceae</taxon>
        <taxon>Rhizobium/Agrobacterium group</taxon>
        <taxon>Rhizobium</taxon>
    </lineage>
</organism>
<sequence>MKPLNGLHGSQGTPIAESLLKTLGPEAVGALVSLGADVVMLIDKTAIISQVYFSNPELAEYGLAKSVGKRLQDCVTIESVPKIDSLLASDNTRDPVRGYQVNHKCGSKPDLPVVYSAYSSKDLPYSIVVGRELRQQFQDQQRLVQAQMELEADYRELQEAETRYRTAFKVAAAAYVMMDGEKRTVLDANASAMALLSPNGGPVAGKPLRDLFHKQDRDRLGDAIGEARHSPNAVHVDNLRSARGESVSATIRSYRENGVTNLVLALWPATEEQETRRQRTEPVAAAASVDLADLPEAAVQTDTDGIVMAANDLFLDLVHAPSLNQVIGRNLAIWFASSAIDIRVLYTRIQDEQCIRGFSSTLTDNLSGERSVSLSVRFSRETGTVHFLLVPQAAPSERLTIPSPGVPDQAEGFSSLVGKVPLKDLMRESLDVIEKICIEAALDQTNNNRAYAAEILGLSRQSLYIKLRRYGLEDYRPGS</sequence>
<gene>
    <name evidence="2" type="primary">ppsR</name>
    <name evidence="2" type="ORF">FJQ55_18855</name>
</gene>
<dbReference type="OrthoDB" id="5499170at2"/>
<dbReference type="AlphaFoldDB" id="A0A504UP14"/>
<comment type="caution">
    <text evidence="2">The sequence shown here is derived from an EMBL/GenBank/DDBJ whole genome shotgun (WGS) entry which is preliminary data.</text>
</comment>